<dbReference type="InterPro" id="IPR036691">
    <property type="entry name" value="Endo/exonu/phosph_ase_sf"/>
</dbReference>
<sequence length="1095" mass="123967">MGIWGKRVGKGKWGGGVESGGRGKEDPFGINDLLNKKKGGDSNEPCPSLSHPPGFTPAVSEKCDEQKINEIVLQTTHLEVVLLYLVLLYYEVMPPDIFSAATHFWGCYILCVWEASILRKDNVTISDNFIAIYGTWLPTNSKILFVVVYAPQHGSRKRMLWDYISTILGRWNGESIVMGDFNEVRSSDERRGSCFNPYNARYFDRFISSSGLVDVTLEGYAFTWSHPSGSKMSKLDRFLISDGIFPQFPSITAICLDRHLSDHRPILLREMRLDFGPIPFKFYHSWFDLVGFDDLVKQSWLSFSHSDANGMIRFKKKLQDLKGIIRQWVKDKKKDMSSSKNAIVFELGEIDKVIDRGENDDSTVLRRLELKNNLIKATEMETKDRVQKSKVKWAVEGDENSKFFHGIINKRRSQLAIRGVFVDGIWRTDPETIKTTFANHFAERFNVPDAYRFKINFQFQKKLSLSQVEDLDRCVSRDEIRKAVWNCGDNKSPGPDGFTFEFFKKFWDVLGSDFCGAVDHFFVHGTFSKGCNSSFVALIPKVIDAKFVNDFRPISLIGCIYKVVTKILANRLVSVISDLVSETQSAFVAGRQILDGPFILDEVLHWCKRKKNQAMFFKVDFAKAYDSVRWDYLLDVLEAFGFGHNWCKWIKGTLYSARASVLINGSPSKEFSCHRGLKQGDPLAPYLFILIMESLHISFSKAVDVGLFKGILLPGSISVSHLFYADDAMFLGEWSDSNLKGILNILKSFFLASGLQINVSKSQLLGVGVSRSEVDQAASSIGCSVMNNQFRYLGVMVGQCPSRLNAWDDIIFKLRARLSKWKVKTLSIGGRLTLLKSILGSSPIYNLSIFKVPRGILKNMESIRCRFFNGTDQGEKKITWVAWDKALASKLHGGLGVSSYFALNRALLLKWVWRFLSQDGSLWCRIIRSLYGSSISSHSLNLSSNWSSIMREVQSLKTKGFDFLSHCKKRVGNGINSLLWFDCWIGDAPLHSIFPRLFALELDKNITVAAKLNSEVDSSFRRSARGGIETYQLQGLISLLGSVSLSNSCDRWFCDLSGDGVFRVKEVRKFIDDLFLPSISVPTRWSSFIHGVDNI</sequence>
<dbReference type="PROSITE" id="PS50878">
    <property type="entry name" value="RT_POL"/>
    <property type="match status" value="1"/>
</dbReference>
<dbReference type="GO" id="GO:0003964">
    <property type="term" value="F:RNA-directed DNA polymerase activity"/>
    <property type="evidence" value="ECO:0007669"/>
    <property type="project" value="UniProtKB-KW"/>
</dbReference>
<dbReference type="Pfam" id="PF03372">
    <property type="entry name" value="Exo_endo_phos"/>
    <property type="match status" value="1"/>
</dbReference>
<gene>
    <name evidence="2" type="ORF">Tco_0956026</name>
</gene>
<dbReference type="Pfam" id="PF00078">
    <property type="entry name" value="RVT_1"/>
    <property type="match status" value="1"/>
</dbReference>
<organism evidence="2 3">
    <name type="scientific">Tanacetum coccineum</name>
    <dbReference type="NCBI Taxonomy" id="301880"/>
    <lineage>
        <taxon>Eukaryota</taxon>
        <taxon>Viridiplantae</taxon>
        <taxon>Streptophyta</taxon>
        <taxon>Embryophyta</taxon>
        <taxon>Tracheophyta</taxon>
        <taxon>Spermatophyta</taxon>
        <taxon>Magnoliopsida</taxon>
        <taxon>eudicotyledons</taxon>
        <taxon>Gunneridae</taxon>
        <taxon>Pentapetalae</taxon>
        <taxon>asterids</taxon>
        <taxon>campanulids</taxon>
        <taxon>Asterales</taxon>
        <taxon>Asteraceae</taxon>
        <taxon>Asteroideae</taxon>
        <taxon>Anthemideae</taxon>
        <taxon>Anthemidinae</taxon>
        <taxon>Tanacetum</taxon>
    </lineage>
</organism>
<comment type="caution">
    <text evidence="2">The sequence shown here is derived from an EMBL/GenBank/DDBJ whole genome shotgun (WGS) entry which is preliminary data.</text>
</comment>
<proteinExistence type="predicted"/>
<protein>
    <submittedName>
        <fullName evidence="2">RNA-directed DNA polymerase, eukaryota</fullName>
    </submittedName>
</protein>
<dbReference type="PANTHER" id="PTHR33116">
    <property type="entry name" value="REVERSE TRANSCRIPTASE ZINC-BINDING DOMAIN-CONTAINING PROTEIN-RELATED-RELATED"/>
    <property type="match status" value="1"/>
</dbReference>
<reference evidence="2" key="2">
    <citation type="submission" date="2022-01" db="EMBL/GenBank/DDBJ databases">
        <authorList>
            <person name="Yamashiro T."/>
            <person name="Shiraishi A."/>
            <person name="Satake H."/>
            <person name="Nakayama K."/>
        </authorList>
    </citation>
    <scope>NUCLEOTIDE SEQUENCE</scope>
</reference>
<keyword evidence="2" id="KW-0548">Nucleotidyltransferase</keyword>
<dbReference type="InterPro" id="IPR005135">
    <property type="entry name" value="Endo/exonuclease/phosphatase"/>
</dbReference>
<dbReference type="SUPFAM" id="SSF56219">
    <property type="entry name" value="DNase I-like"/>
    <property type="match status" value="1"/>
</dbReference>
<dbReference type="Gene3D" id="3.60.10.10">
    <property type="entry name" value="Endonuclease/exonuclease/phosphatase"/>
    <property type="match status" value="1"/>
</dbReference>
<keyword evidence="2" id="KW-0695">RNA-directed DNA polymerase</keyword>
<feature type="domain" description="Reverse transcriptase" evidence="1">
    <location>
        <begin position="520"/>
        <end position="797"/>
    </location>
</feature>
<evidence type="ECO:0000313" key="2">
    <source>
        <dbReference type="EMBL" id="GJT47311.1"/>
    </source>
</evidence>
<evidence type="ECO:0000259" key="1">
    <source>
        <dbReference type="PROSITE" id="PS50878"/>
    </source>
</evidence>
<evidence type="ECO:0000313" key="3">
    <source>
        <dbReference type="Proteomes" id="UP001151760"/>
    </source>
</evidence>
<accession>A0ABQ5E8T1</accession>
<dbReference type="PANTHER" id="PTHR33116:SF79">
    <property type="entry name" value="REVERSE TRANSCRIPTASE DOMAIN, ZINC FINGER, CCHC-TYPE-RELATED"/>
    <property type="match status" value="1"/>
</dbReference>
<dbReference type="EMBL" id="BQNB010016056">
    <property type="protein sequence ID" value="GJT47311.1"/>
    <property type="molecule type" value="Genomic_DNA"/>
</dbReference>
<dbReference type="Proteomes" id="UP001151760">
    <property type="component" value="Unassembled WGS sequence"/>
</dbReference>
<reference evidence="2" key="1">
    <citation type="journal article" date="2022" name="Int. J. Mol. Sci.">
        <title>Draft Genome of Tanacetum Coccineum: Genomic Comparison of Closely Related Tanacetum-Family Plants.</title>
        <authorList>
            <person name="Yamashiro T."/>
            <person name="Shiraishi A."/>
            <person name="Nakayama K."/>
            <person name="Satake H."/>
        </authorList>
    </citation>
    <scope>NUCLEOTIDE SEQUENCE</scope>
</reference>
<keyword evidence="3" id="KW-1185">Reference proteome</keyword>
<dbReference type="InterPro" id="IPR000477">
    <property type="entry name" value="RT_dom"/>
</dbReference>
<keyword evidence="2" id="KW-0808">Transferase</keyword>
<dbReference type="CDD" id="cd01650">
    <property type="entry name" value="RT_nLTR_like"/>
    <property type="match status" value="1"/>
</dbReference>
<name>A0ABQ5E8T1_9ASTR</name>